<keyword evidence="3" id="KW-1185">Reference proteome</keyword>
<feature type="region of interest" description="Disordered" evidence="1">
    <location>
        <begin position="1"/>
        <end position="24"/>
    </location>
</feature>
<name>A0ABW1T799_9LACO</name>
<evidence type="ECO:0000313" key="2">
    <source>
        <dbReference type="EMBL" id="MFC6253569.1"/>
    </source>
</evidence>
<dbReference type="RefSeq" id="WP_137630061.1">
    <property type="nucleotide sequence ID" value="NZ_BJDO01000003.1"/>
</dbReference>
<proteinExistence type="predicted"/>
<feature type="compositionally biased region" description="Basic and acidic residues" evidence="1">
    <location>
        <begin position="10"/>
        <end position="24"/>
    </location>
</feature>
<dbReference type="EMBL" id="JBHSSA010000031">
    <property type="protein sequence ID" value="MFC6253569.1"/>
    <property type="molecule type" value="Genomic_DNA"/>
</dbReference>
<organism evidence="2 3">
    <name type="scientific">Secundilactobacillus hailunensis</name>
    <dbReference type="NCBI Taxonomy" id="2559923"/>
    <lineage>
        <taxon>Bacteria</taxon>
        <taxon>Bacillati</taxon>
        <taxon>Bacillota</taxon>
        <taxon>Bacilli</taxon>
        <taxon>Lactobacillales</taxon>
        <taxon>Lactobacillaceae</taxon>
        <taxon>Secundilactobacillus</taxon>
    </lineage>
</organism>
<accession>A0ABW1T799</accession>
<sequence length="122" mass="13968">MTQIKGNPILEKEAEKNQAMNAEREKALTQELEKVRSELAYTKSEAFNRDLKACHVDLYARTRKEDGTADPKLQAYVDQFFGKVTQNLDHDEMLLLRDCIVSAFEAGGKGLKQDWTETKEPF</sequence>
<reference evidence="3" key="1">
    <citation type="journal article" date="2019" name="Int. J. Syst. Evol. Microbiol.">
        <title>The Global Catalogue of Microorganisms (GCM) 10K type strain sequencing project: providing services to taxonomists for standard genome sequencing and annotation.</title>
        <authorList>
            <consortium name="The Broad Institute Genomics Platform"/>
            <consortium name="The Broad Institute Genome Sequencing Center for Infectious Disease"/>
            <person name="Wu L."/>
            <person name="Ma J."/>
        </authorList>
    </citation>
    <scope>NUCLEOTIDE SEQUENCE [LARGE SCALE GENOMIC DNA]</scope>
    <source>
        <strain evidence="3">CCM 8950</strain>
    </source>
</reference>
<protein>
    <submittedName>
        <fullName evidence="2">Uncharacterized protein</fullName>
    </submittedName>
</protein>
<evidence type="ECO:0000313" key="3">
    <source>
        <dbReference type="Proteomes" id="UP001596190"/>
    </source>
</evidence>
<dbReference type="Proteomes" id="UP001596190">
    <property type="component" value="Unassembled WGS sequence"/>
</dbReference>
<comment type="caution">
    <text evidence="2">The sequence shown here is derived from an EMBL/GenBank/DDBJ whole genome shotgun (WGS) entry which is preliminary data.</text>
</comment>
<gene>
    <name evidence="2" type="ORF">ACFP1H_03000</name>
</gene>
<evidence type="ECO:0000256" key="1">
    <source>
        <dbReference type="SAM" id="MobiDB-lite"/>
    </source>
</evidence>